<reference evidence="1 2" key="1">
    <citation type="submission" date="2023-03" db="EMBL/GenBank/DDBJ databases">
        <title>High-quality genome of Scylla paramamosain provides insights in environmental adaptation.</title>
        <authorList>
            <person name="Zhang L."/>
        </authorList>
    </citation>
    <scope>NUCLEOTIDE SEQUENCE [LARGE SCALE GENOMIC DNA]</scope>
    <source>
        <strain evidence="1">LZ_2023a</strain>
        <tissue evidence="1">Muscle</tissue>
    </source>
</reference>
<sequence length="68" mass="7186">MLTRCGALLPSGGASTTPHSLHINITCLIPNEARNIGGINAEKKGVKIKTTQGLAKVLIMHLDKMLHG</sequence>
<comment type="caution">
    <text evidence="1">The sequence shown here is derived from an EMBL/GenBank/DDBJ whole genome shotgun (WGS) entry which is preliminary data.</text>
</comment>
<dbReference type="EMBL" id="JARAKH010000047">
    <property type="protein sequence ID" value="KAK8377882.1"/>
    <property type="molecule type" value="Genomic_DNA"/>
</dbReference>
<organism evidence="1 2">
    <name type="scientific">Scylla paramamosain</name>
    <name type="common">Mud crab</name>
    <dbReference type="NCBI Taxonomy" id="85552"/>
    <lineage>
        <taxon>Eukaryota</taxon>
        <taxon>Metazoa</taxon>
        <taxon>Ecdysozoa</taxon>
        <taxon>Arthropoda</taxon>
        <taxon>Crustacea</taxon>
        <taxon>Multicrustacea</taxon>
        <taxon>Malacostraca</taxon>
        <taxon>Eumalacostraca</taxon>
        <taxon>Eucarida</taxon>
        <taxon>Decapoda</taxon>
        <taxon>Pleocyemata</taxon>
        <taxon>Brachyura</taxon>
        <taxon>Eubrachyura</taxon>
        <taxon>Portunoidea</taxon>
        <taxon>Portunidae</taxon>
        <taxon>Portuninae</taxon>
        <taxon>Scylla</taxon>
    </lineage>
</organism>
<name>A0AAW0ST78_SCYPA</name>
<dbReference type="AlphaFoldDB" id="A0AAW0ST78"/>
<accession>A0AAW0ST78</accession>
<evidence type="ECO:0000313" key="2">
    <source>
        <dbReference type="Proteomes" id="UP001487740"/>
    </source>
</evidence>
<keyword evidence="2" id="KW-1185">Reference proteome</keyword>
<evidence type="ECO:0000313" key="1">
    <source>
        <dbReference type="EMBL" id="KAK8377882.1"/>
    </source>
</evidence>
<dbReference type="Proteomes" id="UP001487740">
    <property type="component" value="Unassembled WGS sequence"/>
</dbReference>
<gene>
    <name evidence="1" type="ORF">O3P69_014076</name>
</gene>
<proteinExistence type="predicted"/>
<protein>
    <submittedName>
        <fullName evidence="1">Uncharacterized protein</fullName>
    </submittedName>
</protein>